<reference evidence="1" key="2">
    <citation type="submission" date="2021-03" db="UniProtKB">
        <authorList>
            <consortium name="EnsemblPlants"/>
        </authorList>
    </citation>
    <scope>IDENTIFICATION</scope>
</reference>
<organism evidence="1 2">
    <name type="scientific">Cannabis sativa</name>
    <name type="common">Hemp</name>
    <name type="synonym">Marijuana</name>
    <dbReference type="NCBI Taxonomy" id="3483"/>
    <lineage>
        <taxon>Eukaryota</taxon>
        <taxon>Viridiplantae</taxon>
        <taxon>Streptophyta</taxon>
        <taxon>Embryophyta</taxon>
        <taxon>Tracheophyta</taxon>
        <taxon>Spermatophyta</taxon>
        <taxon>Magnoliopsida</taxon>
        <taxon>eudicotyledons</taxon>
        <taxon>Gunneridae</taxon>
        <taxon>Pentapetalae</taxon>
        <taxon>rosids</taxon>
        <taxon>fabids</taxon>
        <taxon>Rosales</taxon>
        <taxon>Cannabaceae</taxon>
        <taxon>Cannabis</taxon>
    </lineage>
</organism>
<dbReference type="GO" id="GO:0016791">
    <property type="term" value="F:phosphatase activity"/>
    <property type="evidence" value="ECO:0007669"/>
    <property type="project" value="InterPro"/>
</dbReference>
<dbReference type="OMA" id="RFIYLEM"/>
<evidence type="ECO:0000313" key="1">
    <source>
        <dbReference type="EnsemblPlants" id="cds.novel_model_1036_5bd9a17a.2.5bd9b135"/>
    </source>
</evidence>
<proteinExistence type="predicted"/>
<dbReference type="InterPro" id="IPR036412">
    <property type="entry name" value="HAD-like_sf"/>
</dbReference>
<dbReference type="InterPro" id="IPR023214">
    <property type="entry name" value="HAD_sf"/>
</dbReference>
<dbReference type="PANTHER" id="PTHR20889:SF19">
    <property type="entry name" value="THIAMINE PHOSPHATE PHOSPHATASE-LIKE PROTEIN"/>
    <property type="match status" value="1"/>
</dbReference>
<dbReference type="Gene3D" id="3.40.50.1000">
    <property type="entry name" value="HAD superfamily/HAD-like"/>
    <property type="match status" value="1"/>
</dbReference>
<dbReference type="Pfam" id="PF06888">
    <property type="entry name" value="Put_Phosphatase"/>
    <property type="match status" value="1"/>
</dbReference>
<dbReference type="Proteomes" id="UP000596661">
    <property type="component" value="Chromosome 2"/>
</dbReference>
<name>A0A803QT01_CANSA</name>
<dbReference type="AlphaFoldDB" id="A0A803QT01"/>
<dbReference type="Gramene" id="novel_model_1036_5bd9a17a.2.5bd9b135">
    <property type="protein sequence ID" value="cds.novel_model_1036_5bd9a17a.2.5bd9b135"/>
    <property type="gene ID" value="novel_gene_583_5bd9a17a"/>
</dbReference>
<protein>
    <submittedName>
        <fullName evidence="1">Uncharacterized protein</fullName>
    </submittedName>
</protein>
<evidence type="ECO:0000313" key="2">
    <source>
        <dbReference type="Proteomes" id="UP000596661"/>
    </source>
</evidence>
<dbReference type="PANTHER" id="PTHR20889">
    <property type="entry name" value="PHOSPHATASE, ORPHAN 1, 2"/>
    <property type="match status" value="1"/>
</dbReference>
<dbReference type="EMBL" id="UZAU01000171">
    <property type="status" value="NOT_ANNOTATED_CDS"/>
    <property type="molecule type" value="Genomic_DNA"/>
</dbReference>
<keyword evidence="2" id="KW-1185">Reference proteome</keyword>
<dbReference type="SUPFAM" id="SSF56784">
    <property type="entry name" value="HAD-like"/>
    <property type="match status" value="1"/>
</dbReference>
<sequence length="87" mass="9790">MAEAVVVFDFDRTIIDGDSDRWVVTQMGLTQLFEELRPTLSWNSLMDRMMLELHSQGKTPSDIAECLHKAPIHPRIVAAIKSAHTLG</sequence>
<accession>A0A803QT01</accession>
<reference evidence="1" key="1">
    <citation type="submission" date="2018-11" db="EMBL/GenBank/DDBJ databases">
        <authorList>
            <person name="Grassa J C."/>
        </authorList>
    </citation>
    <scope>NUCLEOTIDE SEQUENCE [LARGE SCALE GENOMIC DNA]</scope>
</reference>
<dbReference type="InterPro" id="IPR016965">
    <property type="entry name" value="Pase_PHOSPHO-typ"/>
</dbReference>
<dbReference type="EnsemblPlants" id="novel_model_1036_5bd9a17a.2.5bd9b135">
    <property type="protein sequence ID" value="cds.novel_model_1036_5bd9a17a.2.5bd9b135"/>
    <property type="gene ID" value="novel_gene_583_5bd9a17a"/>
</dbReference>